<dbReference type="PANTHER" id="PTHR39624:SF2">
    <property type="entry name" value="OSMC-LIKE PROTEIN"/>
    <property type="match status" value="1"/>
</dbReference>
<dbReference type="InterPro" id="IPR015946">
    <property type="entry name" value="KH_dom-like_a/b"/>
</dbReference>
<dbReference type="RefSeq" id="WP_380895139.1">
    <property type="nucleotide sequence ID" value="NZ_JBHTKY010000006.1"/>
</dbReference>
<dbReference type="SUPFAM" id="SSF82784">
    <property type="entry name" value="OsmC-like"/>
    <property type="match status" value="1"/>
</dbReference>
<reference evidence="2" key="1">
    <citation type="journal article" date="2019" name="Int. J. Syst. Evol. Microbiol.">
        <title>The Global Catalogue of Microorganisms (GCM) 10K type strain sequencing project: providing services to taxonomists for standard genome sequencing and annotation.</title>
        <authorList>
            <consortium name="The Broad Institute Genomics Platform"/>
            <consortium name="The Broad Institute Genome Sequencing Center for Infectious Disease"/>
            <person name="Wu L."/>
            <person name="Ma J."/>
        </authorList>
    </citation>
    <scope>NUCLEOTIDE SEQUENCE [LARGE SCALE GENOMIC DNA]</scope>
    <source>
        <strain evidence="2">CCUG 52468</strain>
    </source>
</reference>
<organism evidence="1 2">
    <name type="scientific">Sphingobacterium daejeonense</name>
    <dbReference type="NCBI Taxonomy" id="371142"/>
    <lineage>
        <taxon>Bacteria</taxon>
        <taxon>Pseudomonadati</taxon>
        <taxon>Bacteroidota</taxon>
        <taxon>Sphingobacteriia</taxon>
        <taxon>Sphingobacteriales</taxon>
        <taxon>Sphingobacteriaceae</taxon>
        <taxon>Sphingobacterium</taxon>
    </lineage>
</organism>
<evidence type="ECO:0000313" key="2">
    <source>
        <dbReference type="Proteomes" id="UP001597205"/>
    </source>
</evidence>
<sequence length="141" mass="15866">MAEVLVSIGEESYTTTISYDDLEILADEPIELGGQNKGLAPSQLLLSSVGACKAITMRMYANRKKWKVDKIDIKVSSEVQKSEQQQTTFIKCNIFIEGDLDEEQKRRIYAIGEKCPVHKMLINPIVIESNLIDTMQVKNNS</sequence>
<comment type="caution">
    <text evidence="1">The sequence shown here is derived from an EMBL/GenBank/DDBJ whole genome shotgun (WGS) entry which is preliminary data.</text>
</comment>
<keyword evidence="2" id="KW-1185">Reference proteome</keyword>
<gene>
    <name evidence="1" type="ORF">ACFQ2C_06245</name>
</gene>
<keyword evidence="1" id="KW-0575">Peroxidase</keyword>
<dbReference type="Gene3D" id="3.30.300.20">
    <property type="match status" value="1"/>
</dbReference>
<protein>
    <submittedName>
        <fullName evidence="1">OsmC family protein</fullName>
        <ecNumber evidence="1">1.11.1.-</ecNumber>
    </submittedName>
</protein>
<keyword evidence="1" id="KW-0560">Oxidoreductase</keyword>
<dbReference type="Pfam" id="PF02566">
    <property type="entry name" value="OsmC"/>
    <property type="match status" value="1"/>
</dbReference>
<dbReference type="Proteomes" id="UP001597205">
    <property type="component" value="Unassembled WGS sequence"/>
</dbReference>
<dbReference type="GO" id="GO:0004601">
    <property type="term" value="F:peroxidase activity"/>
    <property type="evidence" value="ECO:0007669"/>
    <property type="project" value="UniProtKB-KW"/>
</dbReference>
<dbReference type="InterPro" id="IPR003718">
    <property type="entry name" value="OsmC/Ohr_fam"/>
</dbReference>
<dbReference type="InterPro" id="IPR036102">
    <property type="entry name" value="OsmC/Ohrsf"/>
</dbReference>
<evidence type="ECO:0000313" key="1">
    <source>
        <dbReference type="EMBL" id="MFD1165204.1"/>
    </source>
</evidence>
<dbReference type="PANTHER" id="PTHR39624">
    <property type="entry name" value="PROTEIN INVOLVED IN RIMO-MEDIATED BETA-METHYLTHIOLATION OF RIBOSOMAL PROTEIN S12 YCAO"/>
    <property type="match status" value="1"/>
</dbReference>
<name>A0ABW3RJ34_9SPHI</name>
<dbReference type="EC" id="1.11.1.-" evidence="1"/>
<dbReference type="EMBL" id="JBHTKY010000006">
    <property type="protein sequence ID" value="MFD1165204.1"/>
    <property type="molecule type" value="Genomic_DNA"/>
</dbReference>
<accession>A0ABW3RJ34</accession>
<proteinExistence type="predicted"/>